<protein>
    <submittedName>
        <fullName evidence="1">Glycosyl transferases group 1</fullName>
    </submittedName>
</protein>
<accession>A0A162RCY1</accession>
<dbReference type="EMBL" id="LWAE01000007">
    <property type="protein sequence ID" value="KZL89724.1"/>
    <property type="molecule type" value="Genomic_DNA"/>
</dbReference>
<evidence type="ECO:0000313" key="2">
    <source>
        <dbReference type="Proteomes" id="UP000076603"/>
    </source>
</evidence>
<dbReference type="PATRIC" id="fig|1121326.3.peg.4785"/>
<proteinExistence type="predicted"/>
<dbReference type="PANTHER" id="PTHR45947">
    <property type="entry name" value="SULFOQUINOVOSYL TRANSFERASE SQD2"/>
    <property type="match status" value="1"/>
</dbReference>
<dbReference type="Gene3D" id="3.40.50.2000">
    <property type="entry name" value="Glycogen Phosphorylase B"/>
    <property type="match status" value="2"/>
</dbReference>
<dbReference type="SUPFAM" id="SSF53756">
    <property type="entry name" value="UDP-Glycosyltransferase/glycogen phosphorylase"/>
    <property type="match status" value="1"/>
</dbReference>
<evidence type="ECO:0000313" key="1">
    <source>
        <dbReference type="EMBL" id="KZL89724.1"/>
    </source>
</evidence>
<sequence>MKIVHICLCGVVTDNFSYQDNLLSKYHVKLGHNVTFIASQWSYDTKGMLKSFKKSDYMNDDGVKMLRLKMRGKDDFSKKYKRFYGLSEALKIEHPDIIFIHGCQFPDIDKVVNYLKENKVTKVYVDNHADFSNSARNWVSKNILHKILWRHCAQLIEPYTTRFYGVLPARVDFLKDIYKLPAEKCELLVMGADDDKVEEAQNEVTRKSIRAQYNIKEDEFLVMTGGKIDPAKKQTLLLMEAVNQIKDPRVKLIIFGSVTEDLKDKLNSLCDGNKIQYIGWIQSQDSYKYFAAADLVTFPGRHSVFWEQVAALGIPMVVKYWEGTTHVDLGGNTKFLYRDSTNEIKQSIESLVDSEEYNNMKRIALKKGVEMFSYKEIAKRSINSNE</sequence>
<name>A0A162RCY1_9CLOT</name>
<reference evidence="1 2" key="1">
    <citation type="submission" date="2016-04" db="EMBL/GenBank/DDBJ databases">
        <title>Genome sequence of Clostridium magnum DSM 2767.</title>
        <authorList>
            <person name="Poehlein A."/>
            <person name="Uhlig R."/>
            <person name="Fischer R."/>
            <person name="Bahl H."/>
            <person name="Daniel R."/>
        </authorList>
    </citation>
    <scope>NUCLEOTIDE SEQUENCE [LARGE SCALE GENOMIC DNA]</scope>
    <source>
        <strain evidence="1 2">DSM 2767</strain>
    </source>
</reference>
<dbReference type="InterPro" id="IPR050194">
    <property type="entry name" value="Glycosyltransferase_grp1"/>
</dbReference>
<keyword evidence="2" id="KW-1185">Reference proteome</keyword>
<dbReference type="AlphaFoldDB" id="A0A162RCY1"/>
<gene>
    <name evidence="1" type="ORF">CLMAG_47220</name>
</gene>
<dbReference type="Proteomes" id="UP000076603">
    <property type="component" value="Unassembled WGS sequence"/>
</dbReference>
<dbReference type="STRING" id="1121326.CLMAG_47220"/>
<dbReference type="GO" id="GO:0016757">
    <property type="term" value="F:glycosyltransferase activity"/>
    <property type="evidence" value="ECO:0007669"/>
    <property type="project" value="TreeGrafter"/>
</dbReference>
<dbReference type="PANTHER" id="PTHR45947:SF3">
    <property type="entry name" value="SULFOQUINOVOSYL TRANSFERASE SQD2"/>
    <property type="match status" value="1"/>
</dbReference>
<dbReference type="Pfam" id="PF13692">
    <property type="entry name" value="Glyco_trans_1_4"/>
    <property type="match status" value="1"/>
</dbReference>
<dbReference type="CDD" id="cd03801">
    <property type="entry name" value="GT4_PimA-like"/>
    <property type="match status" value="1"/>
</dbReference>
<dbReference type="RefSeq" id="WP_066627870.1">
    <property type="nucleotide sequence ID" value="NZ_FQXL01000006.1"/>
</dbReference>
<comment type="caution">
    <text evidence="1">The sequence shown here is derived from an EMBL/GenBank/DDBJ whole genome shotgun (WGS) entry which is preliminary data.</text>
</comment>
<dbReference type="OrthoDB" id="9816424at2"/>
<keyword evidence="1" id="KW-0808">Transferase</keyword>
<organism evidence="1 2">
    <name type="scientific">Clostridium magnum DSM 2767</name>
    <dbReference type="NCBI Taxonomy" id="1121326"/>
    <lineage>
        <taxon>Bacteria</taxon>
        <taxon>Bacillati</taxon>
        <taxon>Bacillota</taxon>
        <taxon>Clostridia</taxon>
        <taxon>Eubacteriales</taxon>
        <taxon>Clostridiaceae</taxon>
        <taxon>Clostridium</taxon>
    </lineage>
</organism>